<keyword evidence="2" id="KW-0812">Transmembrane</keyword>
<proteinExistence type="predicted"/>
<dbReference type="InterPro" id="IPR005828">
    <property type="entry name" value="MFS_sugar_transport-like"/>
</dbReference>
<evidence type="ECO:0000256" key="2">
    <source>
        <dbReference type="ARBA" id="ARBA00022692"/>
    </source>
</evidence>
<dbReference type="PANTHER" id="PTHR23534">
    <property type="entry name" value="MFS PERMEASE"/>
    <property type="match status" value="1"/>
</dbReference>
<evidence type="ECO:0000313" key="7">
    <source>
        <dbReference type="Proteomes" id="UP000298218"/>
    </source>
</evidence>
<feature type="domain" description="Major facilitator superfamily (MFS) profile" evidence="5">
    <location>
        <begin position="20"/>
        <end position="412"/>
    </location>
</feature>
<protein>
    <submittedName>
        <fullName evidence="6">MFS transporter</fullName>
    </submittedName>
</protein>
<gene>
    <name evidence="6" type="ORF">E3T53_05755</name>
</gene>
<dbReference type="AlphaFoldDB" id="A0A4Y8KP44"/>
<accession>A0A4Y8KP44</accession>
<dbReference type="SUPFAM" id="SSF103473">
    <property type="entry name" value="MFS general substrate transporter"/>
    <property type="match status" value="1"/>
</dbReference>
<dbReference type="RefSeq" id="WP_134173354.1">
    <property type="nucleotide sequence ID" value="NZ_SODI01000001.1"/>
</dbReference>
<dbReference type="Pfam" id="PF00083">
    <property type="entry name" value="Sugar_tr"/>
    <property type="match status" value="1"/>
</dbReference>
<dbReference type="PANTHER" id="PTHR23534:SF1">
    <property type="entry name" value="MAJOR FACILITATOR SUPERFAMILY PROTEIN"/>
    <property type="match status" value="1"/>
</dbReference>
<dbReference type="InterPro" id="IPR036259">
    <property type="entry name" value="MFS_trans_sf"/>
</dbReference>
<sequence>MNLDHDHDLDRDLVAVQRRTVRVLISGQILGGLAIGATLSIGSVLAADISGSDAWAGAAATMTTLGAAIAALPLARLAQERGRRFSLTTGVLTAAFGAMVTIASAQASSFPLLLLGFVLLGSGSAVGLQSRFAATDVASPKHRGRDLSVVVWSATIGAVVGPNLFGPGEVIAGWFNMPPLTGSFVIAIVAQVLAAIVFLVGLRPDPLLISRTLPVPATSTAQGGIEAKARLVFAITAIGLSHAVMVGIMSMTPVHMKNHGDSLTIIGLTISIHIAGMYALSPVFGWLSDRVGRVATILFGQALFAVALVTLGLGAANATLVMVGLTFLGLGWSASTVAGSALVADLVTGAARTRVQGRTDLVMNLSGAIGGAAAGPVLALLGYSGLAWAASVLVLVVAVGALANRAHVPAEA</sequence>
<dbReference type="InterPro" id="IPR011701">
    <property type="entry name" value="MFS"/>
</dbReference>
<evidence type="ECO:0000256" key="3">
    <source>
        <dbReference type="ARBA" id="ARBA00022989"/>
    </source>
</evidence>
<dbReference type="EMBL" id="SOHQ01000017">
    <property type="protein sequence ID" value="TFD80213.1"/>
    <property type="molecule type" value="Genomic_DNA"/>
</dbReference>
<dbReference type="Gene3D" id="1.20.1250.20">
    <property type="entry name" value="MFS general substrate transporter like domains"/>
    <property type="match status" value="2"/>
</dbReference>
<keyword evidence="4" id="KW-0472">Membrane</keyword>
<dbReference type="Proteomes" id="UP000298218">
    <property type="component" value="Unassembled WGS sequence"/>
</dbReference>
<name>A0A4Y8KP44_9MICO</name>
<evidence type="ECO:0000313" key="6">
    <source>
        <dbReference type="EMBL" id="TFD80213.1"/>
    </source>
</evidence>
<organism evidence="6 7">
    <name type="scientific">Cryobacterium psychrophilum</name>
    <dbReference type="NCBI Taxonomy" id="41988"/>
    <lineage>
        <taxon>Bacteria</taxon>
        <taxon>Bacillati</taxon>
        <taxon>Actinomycetota</taxon>
        <taxon>Actinomycetes</taxon>
        <taxon>Micrococcales</taxon>
        <taxon>Microbacteriaceae</taxon>
        <taxon>Cryobacterium</taxon>
    </lineage>
</organism>
<dbReference type="GO" id="GO:0022857">
    <property type="term" value="F:transmembrane transporter activity"/>
    <property type="evidence" value="ECO:0007669"/>
    <property type="project" value="InterPro"/>
</dbReference>
<dbReference type="OrthoDB" id="9776171at2"/>
<comment type="subcellular location">
    <subcellularLocation>
        <location evidence="1">Cell membrane</location>
        <topology evidence="1">Multi-pass membrane protein</topology>
    </subcellularLocation>
</comment>
<evidence type="ECO:0000259" key="5">
    <source>
        <dbReference type="PROSITE" id="PS50850"/>
    </source>
</evidence>
<dbReference type="InterPro" id="IPR020846">
    <property type="entry name" value="MFS_dom"/>
</dbReference>
<reference evidence="6 7" key="1">
    <citation type="submission" date="2019-03" db="EMBL/GenBank/DDBJ databases">
        <title>Genomics of glacier-inhabiting Cryobacterium strains.</title>
        <authorList>
            <person name="Liu Q."/>
            <person name="Xin Y.-H."/>
        </authorList>
    </citation>
    <scope>NUCLEOTIDE SEQUENCE [LARGE SCALE GENOMIC DNA]</scope>
    <source>
        <strain evidence="6 7">CGMCC 1.4292</strain>
    </source>
</reference>
<keyword evidence="3" id="KW-1133">Transmembrane helix</keyword>
<evidence type="ECO:0000256" key="1">
    <source>
        <dbReference type="ARBA" id="ARBA00004651"/>
    </source>
</evidence>
<evidence type="ECO:0000256" key="4">
    <source>
        <dbReference type="ARBA" id="ARBA00023136"/>
    </source>
</evidence>
<dbReference type="PROSITE" id="PS50850">
    <property type="entry name" value="MFS"/>
    <property type="match status" value="1"/>
</dbReference>
<keyword evidence="7" id="KW-1185">Reference proteome</keyword>
<comment type="caution">
    <text evidence="6">The sequence shown here is derived from an EMBL/GenBank/DDBJ whole genome shotgun (WGS) entry which is preliminary data.</text>
</comment>
<dbReference type="GO" id="GO:0005886">
    <property type="term" value="C:plasma membrane"/>
    <property type="evidence" value="ECO:0007669"/>
    <property type="project" value="UniProtKB-SubCell"/>
</dbReference>
<dbReference type="Pfam" id="PF07690">
    <property type="entry name" value="MFS_1"/>
    <property type="match status" value="1"/>
</dbReference>